<proteinExistence type="predicted"/>
<accession>A0A1R3RX55</accession>
<dbReference type="Proteomes" id="UP000188318">
    <property type="component" value="Unassembled WGS sequence"/>
</dbReference>
<protein>
    <recommendedName>
        <fullName evidence="3">F-box domain-containing protein</fullName>
    </recommendedName>
</protein>
<dbReference type="EMBL" id="KV907495">
    <property type="protein sequence ID" value="OOF99050.1"/>
    <property type="molecule type" value="Genomic_DNA"/>
</dbReference>
<evidence type="ECO:0000313" key="1">
    <source>
        <dbReference type="EMBL" id="OOF99050.1"/>
    </source>
</evidence>
<evidence type="ECO:0000313" key="2">
    <source>
        <dbReference type="Proteomes" id="UP000188318"/>
    </source>
</evidence>
<dbReference type="InterPro" id="IPR036047">
    <property type="entry name" value="F-box-like_dom_sf"/>
</dbReference>
<evidence type="ECO:0008006" key="3">
    <source>
        <dbReference type="Google" id="ProtNLM"/>
    </source>
</evidence>
<gene>
    <name evidence="1" type="ORF">ASPCADRAFT_163004</name>
</gene>
<dbReference type="OMA" id="CTARLNC"/>
<dbReference type="AlphaFoldDB" id="A0A1R3RX55"/>
<name>A0A1R3RX55_ASPC5</name>
<organism evidence="1 2">
    <name type="scientific">Aspergillus carbonarius (strain ITEM 5010)</name>
    <dbReference type="NCBI Taxonomy" id="602072"/>
    <lineage>
        <taxon>Eukaryota</taxon>
        <taxon>Fungi</taxon>
        <taxon>Dikarya</taxon>
        <taxon>Ascomycota</taxon>
        <taxon>Pezizomycotina</taxon>
        <taxon>Eurotiomycetes</taxon>
        <taxon>Eurotiomycetidae</taxon>
        <taxon>Eurotiales</taxon>
        <taxon>Aspergillaceae</taxon>
        <taxon>Aspergillus</taxon>
        <taxon>Aspergillus subgen. Circumdati</taxon>
    </lineage>
</organism>
<dbReference type="VEuPathDB" id="FungiDB:ASPCADRAFT_163004"/>
<dbReference type="SUPFAM" id="SSF81383">
    <property type="entry name" value="F-box domain"/>
    <property type="match status" value="1"/>
</dbReference>
<dbReference type="STRING" id="602072.A0A1R3RX55"/>
<keyword evidence="2" id="KW-1185">Reference proteome</keyword>
<reference evidence="2" key="1">
    <citation type="journal article" date="2017" name="Genome Biol.">
        <title>Comparative genomics reveals high biological diversity and specific adaptations in the industrially and medically important fungal genus Aspergillus.</title>
        <authorList>
            <person name="de Vries R.P."/>
            <person name="Riley R."/>
            <person name="Wiebenga A."/>
            <person name="Aguilar-Osorio G."/>
            <person name="Amillis S."/>
            <person name="Uchima C.A."/>
            <person name="Anderluh G."/>
            <person name="Asadollahi M."/>
            <person name="Askin M."/>
            <person name="Barry K."/>
            <person name="Battaglia E."/>
            <person name="Bayram O."/>
            <person name="Benocci T."/>
            <person name="Braus-Stromeyer S.A."/>
            <person name="Caldana C."/>
            <person name="Canovas D."/>
            <person name="Cerqueira G.C."/>
            <person name="Chen F."/>
            <person name="Chen W."/>
            <person name="Choi C."/>
            <person name="Clum A."/>
            <person name="Dos Santos R.A."/>
            <person name="Damasio A.R."/>
            <person name="Diallinas G."/>
            <person name="Emri T."/>
            <person name="Fekete E."/>
            <person name="Flipphi M."/>
            <person name="Freyberg S."/>
            <person name="Gallo A."/>
            <person name="Gournas C."/>
            <person name="Habgood R."/>
            <person name="Hainaut M."/>
            <person name="Harispe M.L."/>
            <person name="Henrissat B."/>
            <person name="Hilden K.S."/>
            <person name="Hope R."/>
            <person name="Hossain A."/>
            <person name="Karabika E."/>
            <person name="Karaffa L."/>
            <person name="Karanyi Z."/>
            <person name="Krasevec N."/>
            <person name="Kuo A."/>
            <person name="Kusch H."/>
            <person name="LaButti K."/>
            <person name="Lagendijk E.L."/>
            <person name="Lapidus A."/>
            <person name="Levasseur A."/>
            <person name="Lindquist E."/>
            <person name="Lipzen A."/>
            <person name="Logrieco A.F."/>
            <person name="MacCabe A."/>
            <person name="Maekelae M.R."/>
            <person name="Malavazi I."/>
            <person name="Melin P."/>
            <person name="Meyer V."/>
            <person name="Mielnichuk N."/>
            <person name="Miskei M."/>
            <person name="Molnar A.P."/>
            <person name="Mule G."/>
            <person name="Ngan C.Y."/>
            <person name="Orejas M."/>
            <person name="Orosz E."/>
            <person name="Ouedraogo J.P."/>
            <person name="Overkamp K.M."/>
            <person name="Park H.-S."/>
            <person name="Perrone G."/>
            <person name="Piumi F."/>
            <person name="Punt P.J."/>
            <person name="Ram A.F."/>
            <person name="Ramon A."/>
            <person name="Rauscher S."/>
            <person name="Record E."/>
            <person name="Riano-Pachon D.M."/>
            <person name="Robert V."/>
            <person name="Roehrig J."/>
            <person name="Ruller R."/>
            <person name="Salamov A."/>
            <person name="Salih N.S."/>
            <person name="Samson R.A."/>
            <person name="Sandor E."/>
            <person name="Sanguinetti M."/>
            <person name="Schuetze T."/>
            <person name="Sepcic K."/>
            <person name="Shelest E."/>
            <person name="Sherlock G."/>
            <person name="Sophianopoulou V."/>
            <person name="Squina F.M."/>
            <person name="Sun H."/>
            <person name="Susca A."/>
            <person name="Todd R.B."/>
            <person name="Tsang A."/>
            <person name="Unkles S.E."/>
            <person name="van de Wiele N."/>
            <person name="van Rossen-Uffink D."/>
            <person name="Oliveira J.V."/>
            <person name="Vesth T.C."/>
            <person name="Visser J."/>
            <person name="Yu J.-H."/>
            <person name="Zhou M."/>
            <person name="Andersen M.R."/>
            <person name="Archer D.B."/>
            <person name="Baker S.E."/>
            <person name="Benoit I."/>
            <person name="Brakhage A.A."/>
            <person name="Braus G.H."/>
            <person name="Fischer R."/>
            <person name="Frisvad J.C."/>
            <person name="Goldman G.H."/>
            <person name="Houbraken J."/>
            <person name="Oakley B."/>
            <person name="Pocsi I."/>
            <person name="Scazzocchio C."/>
            <person name="Seiboth B."/>
            <person name="vanKuyk P.A."/>
            <person name="Wortman J."/>
            <person name="Dyer P.S."/>
            <person name="Grigoriev I.V."/>
        </authorList>
    </citation>
    <scope>NUCLEOTIDE SEQUENCE [LARGE SCALE GENOMIC DNA]</scope>
    <source>
        <strain evidence="2">ITEM 5010</strain>
    </source>
</reference>
<dbReference type="OrthoDB" id="5273847at2759"/>
<sequence length="369" mass="42269">MLTQDSLIDNESRFGEYAYPFETPTLEQLQQSQREFPSRKDIEKEEKLATRRNSTDCFRKLPSEIREMIGALLLTGDALNARLASRSMSELFYSQTFWRSRFEVNAERGFLNHFLDQLQHDKNPFDWRLLYHNTCKLQCGTSFDLTVKVWETCRWIADALNFQASRVATAPLMEFGGRALQNYHGTIWPGTHIETVILPPDLARVGIAVVMQHGSNATRVTGLEFICEHSPSMSLGYRTPGARLMKEKEPDAREILFPVSVDFLTEEFLYPGLQILMEAESLQGYGIYRDSEGICLLQLLRNKGDSEIVGLPNLEASNQEQYQFRMDKVITVTATLDVRGLVDLGIRGFGNHQARSQDWYFGKNIFDLL</sequence>